<gene>
    <name evidence="1" type="ORF">DMB85_020910</name>
</gene>
<comment type="caution">
    <text evidence="1">The sequence shown here is derived from an EMBL/GenBank/DDBJ whole genome shotgun (WGS) entry which is preliminary data.</text>
</comment>
<sequence>CQSGAWKKSEALQRNRCTWYYIYGGGQQFMSCPVGQYMSGFSRYLENDWPRTGHFQIECCE</sequence>
<accession>A0A3R8NEW0</accession>
<evidence type="ECO:0000313" key="2">
    <source>
        <dbReference type="Proteomes" id="UP000256817"/>
    </source>
</evidence>
<proteinExistence type="predicted"/>
<protein>
    <submittedName>
        <fullName evidence="1">Shufflon system plasmid conjugative transfer pilus tip adhesin PilV</fullName>
    </submittedName>
</protein>
<evidence type="ECO:0000313" key="1">
    <source>
        <dbReference type="EMBL" id="RRO01136.1"/>
    </source>
</evidence>
<dbReference type="EMBL" id="QHJW02000140">
    <property type="protein sequence ID" value="RRO01136.1"/>
    <property type="molecule type" value="Genomic_DNA"/>
</dbReference>
<feature type="non-terminal residue" evidence="1">
    <location>
        <position position="1"/>
    </location>
</feature>
<organism evidence="1 2">
    <name type="scientific">Pectobacterium aquaticum</name>
    <dbReference type="NCBI Taxonomy" id="2204145"/>
    <lineage>
        <taxon>Bacteria</taxon>
        <taxon>Pseudomonadati</taxon>
        <taxon>Pseudomonadota</taxon>
        <taxon>Gammaproteobacteria</taxon>
        <taxon>Enterobacterales</taxon>
        <taxon>Pectobacteriaceae</taxon>
        <taxon>Pectobacterium</taxon>
    </lineage>
</organism>
<dbReference type="Proteomes" id="UP000256817">
    <property type="component" value="Unassembled WGS sequence"/>
</dbReference>
<reference evidence="1" key="1">
    <citation type="submission" date="2018-11" db="EMBL/GenBank/DDBJ databases">
        <title>Draft genome sequences of proposed Pectobacterium aquaticum sp. nov. isolated in France from fresh water.</title>
        <authorList>
            <person name="Pedron J."/>
            <person name="Barny M.A."/>
        </authorList>
    </citation>
    <scope>NUCLEOTIDE SEQUENCE [LARGE SCALE GENOMIC DNA]</scope>
    <source>
        <strain evidence="1">A35-S23-M15</strain>
    </source>
</reference>
<name>A0A3R8NEW0_9GAMM</name>
<keyword evidence="2" id="KW-1185">Reference proteome</keyword>